<name>A0ABW0UAG6_9BACI</name>
<evidence type="ECO:0000313" key="3">
    <source>
        <dbReference type="Proteomes" id="UP001596143"/>
    </source>
</evidence>
<dbReference type="Proteomes" id="UP001596143">
    <property type="component" value="Unassembled WGS sequence"/>
</dbReference>
<dbReference type="EMBL" id="JBHSPF010000067">
    <property type="protein sequence ID" value="MFC5629681.1"/>
    <property type="molecule type" value="Genomic_DNA"/>
</dbReference>
<gene>
    <name evidence="2" type="ORF">ACFPTR_12545</name>
</gene>
<comment type="caution">
    <text evidence="2">The sequence shown here is derived from an EMBL/GenBank/DDBJ whole genome shotgun (WGS) entry which is preliminary data.</text>
</comment>
<proteinExistence type="predicted"/>
<evidence type="ECO:0008006" key="4">
    <source>
        <dbReference type="Google" id="ProtNLM"/>
    </source>
</evidence>
<reference evidence="3" key="1">
    <citation type="journal article" date="2019" name="Int. J. Syst. Evol. Microbiol.">
        <title>The Global Catalogue of Microorganisms (GCM) 10K type strain sequencing project: providing services to taxonomists for standard genome sequencing and annotation.</title>
        <authorList>
            <consortium name="The Broad Institute Genomics Platform"/>
            <consortium name="The Broad Institute Genome Sequencing Center for Infectious Disease"/>
            <person name="Wu L."/>
            <person name="Ma J."/>
        </authorList>
    </citation>
    <scope>NUCLEOTIDE SEQUENCE [LARGE SCALE GENOMIC DNA]</scope>
    <source>
        <strain evidence="3">CGMCC 1.15790</strain>
    </source>
</reference>
<evidence type="ECO:0000256" key="1">
    <source>
        <dbReference type="SAM" id="MobiDB-lite"/>
    </source>
</evidence>
<sequence length="60" mass="6662">MTKKAKRTPIEKAVAHGLQADRPFHVEASADGDGEDDPRLLEDENARLAKKEISQVYNNS</sequence>
<organism evidence="2 3">
    <name type="scientific">Aliibacillus thermotolerans</name>
    <dbReference type="NCBI Taxonomy" id="1834418"/>
    <lineage>
        <taxon>Bacteria</taxon>
        <taxon>Bacillati</taxon>
        <taxon>Bacillota</taxon>
        <taxon>Bacilli</taxon>
        <taxon>Bacillales</taxon>
        <taxon>Bacillaceae</taxon>
        <taxon>Aliibacillus</taxon>
    </lineage>
</organism>
<accession>A0ABW0UAG6</accession>
<keyword evidence="3" id="KW-1185">Reference proteome</keyword>
<protein>
    <recommendedName>
        <fullName evidence="4">YfhD family protein</fullName>
    </recommendedName>
</protein>
<evidence type="ECO:0000313" key="2">
    <source>
        <dbReference type="EMBL" id="MFC5629681.1"/>
    </source>
</evidence>
<dbReference type="RefSeq" id="WP_270897327.1">
    <property type="nucleotide sequence ID" value="NZ_JBHSPF010000067.1"/>
</dbReference>
<feature type="region of interest" description="Disordered" evidence="1">
    <location>
        <begin position="1"/>
        <end position="39"/>
    </location>
</feature>